<dbReference type="SUPFAM" id="SSF52540">
    <property type="entry name" value="P-loop containing nucleoside triphosphate hydrolases"/>
    <property type="match status" value="2"/>
</dbReference>
<dbReference type="Gene3D" id="3.40.50.10810">
    <property type="entry name" value="Tandem AAA-ATPase domain"/>
    <property type="match status" value="1"/>
</dbReference>
<feature type="compositionally biased region" description="Acidic residues" evidence="11">
    <location>
        <begin position="1138"/>
        <end position="1148"/>
    </location>
</feature>
<dbReference type="PROSITE" id="PS51192">
    <property type="entry name" value="HELICASE_ATP_BIND_1"/>
    <property type="match status" value="1"/>
</dbReference>
<organism evidence="15">
    <name type="scientific">Rhizopus microsporus var. microsporus</name>
    <dbReference type="NCBI Taxonomy" id="86635"/>
    <lineage>
        <taxon>Eukaryota</taxon>
        <taxon>Fungi</taxon>
        <taxon>Fungi incertae sedis</taxon>
        <taxon>Mucoromycota</taxon>
        <taxon>Mucoromycotina</taxon>
        <taxon>Mucoromycetes</taxon>
        <taxon>Mucorales</taxon>
        <taxon>Mucorineae</taxon>
        <taxon>Rhizopodaceae</taxon>
        <taxon>Rhizopus</taxon>
    </lineage>
</organism>
<keyword evidence="4" id="KW-0547">Nucleotide-binding</keyword>
<dbReference type="InterPro" id="IPR001650">
    <property type="entry name" value="Helicase_C-like"/>
</dbReference>
<feature type="compositionally biased region" description="Basic residues" evidence="11">
    <location>
        <begin position="1121"/>
        <end position="1131"/>
    </location>
</feature>
<evidence type="ECO:0000256" key="9">
    <source>
        <dbReference type="ARBA" id="ARBA00023242"/>
    </source>
</evidence>
<dbReference type="InterPro" id="IPR038718">
    <property type="entry name" value="SNF2-like_sf"/>
</dbReference>
<feature type="region of interest" description="Disordered" evidence="11">
    <location>
        <begin position="83"/>
        <end position="123"/>
    </location>
</feature>
<sequence>MLTKREFKAKYKPIKKISLPKWQFKPSIQRIIRRQVSATGKVSYDVQFQNKQTAIIPARHLQDLYHDMIEEYELNAFRREEKREENIKQEKRRSRRLVQRYESSDDEYTSNDSNDDNEESVTLTTRSGRIQIAPKTFHKEFYAIFNPKKKSKEKFYHVPLYSDDFIDQHANICFRCRKPGYPNGPKNDTVEISTGPECARTRLLMCSTCSLSCHNNCLPTKPKLGLNVDTGTYSCTKCRSKKDYCMACEKAADKNNDQVLLRCGSCYRVHHPACADRNVFQDGICVDCVTYSNRQAHMILAQRTNDKNHKEMLVKWKNTSFNHLDWVPATWLHSLHTMLHNNFRKKHGAADTQTKNGRYFPQEWTMVERILNVEWEDKANQKPKRIFAVFKDMDYEEAMWDEPPSEDKPELYTPYKEALDRYINASKVRPPQKMRQLIADVRKLANAEKYESHEIKAQPKYINGGTLMPHQLEALNWLLFQWEKKQSCVLADDMGLGKTIQIVSFLHVLFRKYNIYPFIIVVPNSTATNWIREFRKWTPELVVVPFFGLGASRRLALDNEIFDKNMNLKCHAIVATYESIQESSKLQNIFWPVMVVDESQRLKNDESQLFKSLCRFNKDHSVLLTGTPLQNNLKELFNIMNFIRPDEFEGTQAENYEELTREQVEELHGRLRPYFLRRTKEEILKTLPPKYEIIVPLSMTPLQKEVYKSCLSRDIESILGTNAYKRSKGLASIFMNLRKVLNHPYLIDGVETPQSTPEDTQKAMIDACEKLKFFHQMLPKLRSQGHRVLVFSTMTRVLDVIDDYLTHEGIPFARLDGSDSERERVRNIDAFNAPNSNLDVFLLSTRAGGVGINLATADTVIIWDSDFNPYADLQAISRAHRIGQRNMVLIYRFMTRLSVEERILQIGKKKMALEHVVVEKMTAVEDDIEDIESILKFGAQALFESEDSADITYDSAAIDKLLDREQYKAAAEAQKEREIAESEKRKNFSFSFAKVWKAEGGTEDLQEDPEDDAARADFWEKFLQNKQKEIERKNAEKKLLAQNLGRGARKRAKVSYNEKKLNDAATKKSKKVKKDDEGMESDTEYLFSDREDEEITELMETEALGGLVVSDPVPPEEPVKLKKPRKSRAKKSQPNTEPEPEPQLEIIDENEYTKMLVMRQQLEHDRKEQRMREEQIRMEQIRQENIRQEQIRVQRFLQISSLQPTPGTPPRVDINYAVQLSEVVQSYFVKHSEVVQNYLIYCGQQKIPKSVYDTSVNASLTQLGSTIYKEFETAINLEIEEWKKVGAEKNALNSYVHAKRVTFKSTFEAAMAQFHQWKSHNEPLLIIMGKNHGDLEKIHREQSTLAFQQALSQGVNTNRHSQPAPVPQAFSPAVSRSISQPVSQPVSQPIPQPIPQPVSQSAPKPVSQPASQASPQRLSSVVSQFLSQAAPQFLSQIVSAAVKRQVTQPAPKPVLQPIPRPTSQPVSPVRPQPSSQPQRHQAASIGAQSLAEAFPQIFTNAKANPPSIAQPASQSASQSASQPIFRVATQTASQPVSQVPPFPVSGPVAKEKKTNSVVNPIVIDEVSDDENDHTQPNFFLMQSKTVTSPQTSTPSRSTTNQIKFVEF</sequence>
<keyword evidence="5" id="KW-0863">Zinc-finger</keyword>
<dbReference type="InterPro" id="IPR056616">
    <property type="entry name" value="Chromo_MIT1"/>
</dbReference>
<evidence type="ECO:0000256" key="10">
    <source>
        <dbReference type="SAM" id="Coils"/>
    </source>
</evidence>
<name>A0A1X0REW6_RHIZD</name>
<evidence type="ECO:0000256" key="8">
    <source>
        <dbReference type="ARBA" id="ARBA00022840"/>
    </source>
</evidence>
<dbReference type="GO" id="GO:0000785">
    <property type="term" value="C:chromatin"/>
    <property type="evidence" value="ECO:0007669"/>
    <property type="project" value="TreeGrafter"/>
</dbReference>
<dbReference type="GO" id="GO:0003682">
    <property type="term" value="F:chromatin binding"/>
    <property type="evidence" value="ECO:0007669"/>
    <property type="project" value="TreeGrafter"/>
</dbReference>
<feature type="region of interest" description="Disordered" evidence="11">
    <location>
        <begin position="1448"/>
        <end position="1486"/>
    </location>
</feature>
<dbReference type="GO" id="GO:0016887">
    <property type="term" value="F:ATP hydrolysis activity"/>
    <property type="evidence" value="ECO:0007669"/>
    <property type="project" value="TreeGrafter"/>
</dbReference>
<dbReference type="PROSITE" id="PS50013">
    <property type="entry name" value="CHROMO_2"/>
    <property type="match status" value="1"/>
</dbReference>
<evidence type="ECO:0000256" key="3">
    <source>
        <dbReference type="ARBA" id="ARBA00022737"/>
    </source>
</evidence>
<feature type="compositionally biased region" description="Acidic residues" evidence="11">
    <location>
        <begin position="104"/>
        <end position="119"/>
    </location>
</feature>
<keyword evidence="8" id="KW-0067">ATP-binding</keyword>
<feature type="compositionally biased region" description="Low complexity" evidence="11">
    <location>
        <begin position="1463"/>
        <end position="1479"/>
    </location>
</feature>
<feature type="compositionally biased region" description="Low complexity" evidence="11">
    <location>
        <begin position="1505"/>
        <end position="1524"/>
    </location>
</feature>
<evidence type="ECO:0000256" key="5">
    <source>
        <dbReference type="ARBA" id="ARBA00022771"/>
    </source>
</evidence>
<dbReference type="CDD" id="cd18793">
    <property type="entry name" value="SF2_C_SNF"/>
    <property type="match status" value="1"/>
</dbReference>
<dbReference type="SMART" id="SM00249">
    <property type="entry name" value="PHD"/>
    <property type="match status" value="2"/>
</dbReference>
<keyword evidence="6" id="KW-0378">Hydrolase</keyword>
<evidence type="ECO:0000256" key="7">
    <source>
        <dbReference type="ARBA" id="ARBA00022833"/>
    </source>
</evidence>
<feature type="region of interest" description="Disordered" evidence="11">
    <location>
        <begin position="1105"/>
        <end position="1148"/>
    </location>
</feature>
<dbReference type="Proteomes" id="UP000242414">
    <property type="component" value="Unassembled WGS sequence"/>
</dbReference>
<dbReference type="InterPro" id="IPR000330">
    <property type="entry name" value="SNF2_N"/>
</dbReference>
<feature type="region of interest" description="Disordered" evidence="11">
    <location>
        <begin position="1353"/>
        <end position="1415"/>
    </location>
</feature>
<keyword evidence="3" id="KW-0677">Repeat</keyword>
<keyword evidence="9" id="KW-0539">Nucleus</keyword>
<evidence type="ECO:0000256" key="6">
    <source>
        <dbReference type="ARBA" id="ARBA00022801"/>
    </source>
</evidence>
<keyword evidence="10" id="KW-0175">Coiled coil</keyword>
<proteinExistence type="predicted"/>
<dbReference type="SUPFAM" id="SSF54160">
    <property type="entry name" value="Chromo domain-like"/>
    <property type="match status" value="1"/>
</dbReference>
<dbReference type="EMBL" id="KV921864">
    <property type="protein sequence ID" value="ORE10557.1"/>
    <property type="molecule type" value="Genomic_DNA"/>
</dbReference>
<dbReference type="GO" id="GO:0008270">
    <property type="term" value="F:zinc ion binding"/>
    <property type="evidence" value="ECO:0007669"/>
    <property type="project" value="UniProtKB-KW"/>
</dbReference>
<dbReference type="Gene3D" id="3.30.40.10">
    <property type="entry name" value="Zinc/RING finger domain, C3HC4 (zinc finger)"/>
    <property type="match status" value="1"/>
</dbReference>
<reference evidence="15" key="1">
    <citation type="journal article" date="2016" name="Proc. Natl. Acad. Sci. U.S.A.">
        <title>Lipid metabolic changes in an early divergent fungus govern the establishment of a mutualistic symbiosis with endobacteria.</title>
        <authorList>
            <person name="Lastovetsky O.A."/>
            <person name="Gaspar M.L."/>
            <person name="Mondo S.J."/>
            <person name="LaButti K.M."/>
            <person name="Sandor L."/>
            <person name="Grigoriev I.V."/>
            <person name="Henry S.A."/>
            <person name="Pawlowska T.E."/>
        </authorList>
    </citation>
    <scope>NUCLEOTIDE SEQUENCE [LARGE SCALE GENOMIC DNA]</scope>
    <source>
        <strain evidence="15">ATCC 52814</strain>
    </source>
</reference>
<dbReference type="PANTHER" id="PTHR45623:SF17">
    <property type="entry name" value="CHROMODOMAIN-HELICASE-DNA-BINDING PROTEIN 3-RELATED"/>
    <property type="match status" value="1"/>
</dbReference>
<dbReference type="GO" id="GO:0005524">
    <property type="term" value="F:ATP binding"/>
    <property type="evidence" value="ECO:0007669"/>
    <property type="project" value="UniProtKB-KW"/>
</dbReference>
<dbReference type="Pfam" id="PF00271">
    <property type="entry name" value="Helicase_C"/>
    <property type="match status" value="1"/>
</dbReference>
<dbReference type="InterPro" id="IPR014001">
    <property type="entry name" value="Helicase_ATP-bd"/>
</dbReference>
<evidence type="ECO:0000259" key="14">
    <source>
        <dbReference type="PROSITE" id="PS51194"/>
    </source>
</evidence>
<gene>
    <name evidence="15" type="ORF">BCV72DRAFT_260039</name>
</gene>
<dbReference type="InterPro" id="IPR001965">
    <property type="entry name" value="Znf_PHD"/>
</dbReference>
<dbReference type="InterPro" id="IPR000953">
    <property type="entry name" value="Chromo/chromo_shadow_dom"/>
</dbReference>
<feature type="domain" description="Helicase C-terminal" evidence="14">
    <location>
        <begin position="773"/>
        <end position="925"/>
    </location>
</feature>
<dbReference type="InterPro" id="IPR016197">
    <property type="entry name" value="Chromo-like_dom_sf"/>
</dbReference>
<evidence type="ECO:0000256" key="1">
    <source>
        <dbReference type="ARBA" id="ARBA00004123"/>
    </source>
</evidence>
<feature type="compositionally biased region" description="Pro residues" evidence="11">
    <location>
        <begin position="1450"/>
        <end position="1462"/>
    </location>
</feature>
<dbReference type="InterPro" id="IPR049730">
    <property type="entry name" value="SNF2/RAD54-like_C"/>
</dbReference>
<dbReference type="SMART" id="SM00487">
    <property type="entry name" value="DEXDc"/>
    <property type="match status" value="1"/>
</dbReference>
<feature type="coiled-coil region" evidence="10">
    <location>
        <begin position="1157"/>
        <end position="1191"/>
    </location>
</feature>
<evidence type="ECO:0000259" key="13">
    <source>
        <dbReference type="PROSITE" id="PS51192"/>
    </source>
</evidence>
<dbReference type="SMART" id="SM00490">
    <property type="entry name" value="HELICc"/>
    <property type="match status" value="1"/>
</dbReference>
<dbReference type="GO" id="GO:0042393">
    <property type="term" value="F:histone binding"/>
    <property type="evidence" value="ECO:0007669"/>
    <property type="project" value="TreeGrafter"/>
</dbReference>
<dbReference type="Pfam" id="PF00176">
    <property type="entry name" value="SNF2-rel_dom"/>
    <property type="match status" value="1"/>
</dbReference>
<accession>A0A1X0REW6</accession>
<evidence type="ECO:0000256" key="2">
    <source>
        <dbReference type="ARBA" id="ARBA00022723"/>
    </source>
</evidence>
<dbReference type="Gene3D" id="3.40.50.300">
    <property type="entry name" value="P-loop containing nucleotide triphosphate hydrolases"/>
    <property type="match status" value="1"/>
</dbReference>
<evidence type="ECO:0000313" key="15">
    <source>
        <dbReference type="EMBL" id="ORE10557.1"/>
    </source>
</evidence>
<protein>
    <recommendedName>
        <fullName evidence="16">P-loop containing nucleoside triphosphate hydrolase protein</fullName>
    </recommendedName>
</protein>
<dbReference type="InterPro" id="IPR013083">
    <property type="entry name" value="Znf_RING/FYVE/PHD"/>
</dbReference>
<keyword evidence="7" id="KW-0862">Zinc</keyword>
<evidence type="ECO:0000259" key="12">
    <source>
        <dbReference type="PROSITE" id="PS50013"/>
    </source>
</evidence>
<dbReference type="VEuPathDB" id="FungiDB:BCV72DRAFT_260039"/>
<feature type="compositionally biased region" description="Low complexity" evidence="11">
    <location>
        <begin position="1377"/>
        <end position="1387"/>
    </location>
</feature>
<feature type="compositionally biased region" description="Basic and acidic residues" evidence="11">
    <location>
        <begin position="1056"/>
        <end position="1066"/>
    </location>
</feature>
<dbReference type="GO" id="GO:0003677">
    <property type="term" value="F:DNA binding"/>
    <property type="evidence" value="ECO:0007669"/>
    <property type="project" value="TreeGrafter"/>
</dbReference>
<dbReference type="GO" id="GO:0005634">
    <property type="term" value="C:nucleus"/>
    <property type="evidence" value="ECO:0007669"/>
    <property type="project" value="UniProtKB-SubCell"/>
</dbReference>
<feature type="domain" description="Helicase ATP-binding" evidence="13">
    <location>
        <begin position="479"/>
        <end position="646"/>
    </location>
</feature>
<comment type="subcellular location">
    <subcellularLocation>
        <location evidence="1">Nucleus</location>
    </subcellularLocation>
</comment>
<dbReference type="Pfam" id="PF23615">
    <property type="entry name" value="Chromo_MIT1"/>
    <property type="match status" value="1"/>
</dbReference>
<feature type="domain" description="Chromo" evidence="12">
    <location>
        <begin position="294"/>
        <end position="355"/>
    </location>
</feature>
<feature type="region of interest" description="Disordered" evidence="11">
    <location>
        <begin position="1051"/>
        <end position="1082"/>
    </location>
</feature>
<dbReference type="InterPro" id="IPR027417">
    <property type="entry name" value="P-loop_NTPase"/>
</dbReference>
<evidence type="ECO:0000256" key="11">
    <source>
        <dbReference type="SAM" id="MobiDB-lite"/>
    </source>
</evidence>
<evidence type="ECO:0008006" key="16">
    <source>
        <dbReference type="Google" id="ProtNLM"/>
    </source>
</evidence>
<dbReference type="GO" id="GO:0140658">
    <property type="term" value="F:ATP-dependent chromatin remodeler activity"/>
    <property type="evidence" value="ECO:0007669"/>
    <property type="project" value="TreeGrafter"/>
</dbReference>
<dbReference type="PANTHER" id="PTHR45623">
    <property type="entry name" value="CHROMODOMAIN-HELICASE-DNA-BINDING PROTEIN 3-RELATED-RELATED"/>
    <property type="match status" value="1"/>
</dbReference>
<dbReference type="OrthoDB" id="5857104at2759"/>
<dbReference type="CDD" id="cd15489">
    <property type="entry name" value="PHD_SF"/>
    <property type="match status" value="2"/>
</dbReference>
<dbReference type="PROSITE" id="PS51194">
    <property type="entry name" value="HELICASE_CTER"/>
    <property type="match status" value="1"/>
</dbReference>
<keyword evidence="2" id="KW-0479">Metal-binding</keyword>
<evidence type="ECO:0000256" key="4">
    <source>
        <dbReference type="ARBA" id="ARBA00022741"/>
    </source>
</evidence>
<feature type="region of interest" description="Disordered" evidence="11">
    <location>
        <begin position="1502"/>
        <end position="1544"/>
    </location>
</feature>